<protein>
    <submittedName>
        <fullName evidence="2">Uncharacterized protein</fullName>
    </submittedName>
</protein>
<evidence type="ECO:0000313" key="2">
    <source>
        <dbReference type="EMBL" id="SDY62786.1"/>
    </source>
</evidence>
<reference evidence="3" key="1">
    <citation type="submission" date="2016-10" db="EMBL/GenBank/DDBJ databases">
        <authorList>
            <person name="Varghese N."/>
            <person name="Submissions S."/>
        </authorList>
    </citation>
    <scope>NUCLEOTIDE SEQUENCE [LARGE SCALE GENOMIC DNA]</scope>
    <source>
        <strain evidence="3">DC30,IBRC 10041,KCTC 4046</strain>
    </source>
</reference>
<keyword evidence="3" id="KW-1185">Reference proteome</keyword>
<feature type="region of interest" description="Disordered" evidence="1">
    <location>
        <begin position="125"/>
        <end position="156"/>
    </location>
</feature>
<proteinExistence type="predicted"/>
<dbReference type="OrthoDB" id="372633at2157"/>
<evidence type="ECO:0000313" key="3">
    <source>
        <dbReference type="Proteomes" id="UP000199079"/>
    </source>
</evidence>
<name>A0A1H3LEN7_9EURY</name>
<organism evidence="2 3">
    <name type="scientific">Halopenitus persicus</name>
    <dbReference type="NCBI Taxonomy" id="1048396"/>
    <lineage>
        <taxon>Archaea</taxon>
        <taxon>Methanobacteriati</taxon>
        <taxon>Methanobacteriota</taxon>
        <taxon>Stenosarchaea group</taxon>
        <taxon>Halobacteria</taxon>
        <taxon>Halobacteriales</taxon>
        <taxon>Haloferacaceae</taxon>
        <taxon>Halopenitus</taxon>
    </lineage>
</organism>
<gene>
    <name evidence="2" type="ORF">SAMN05216564_10748</name>
</gene>
<dbReference type="AlphaFoldDB" id="A0A1H3LEN7"/>
<accession>A0A1H3LEN7</accession>
<evidence type="ECO:0000256" key="1">
    <source>
        <dbReference type="SAM" id="MobiDB-lite"/>
    </source>
</evidence>
<dbReference type="RefSeq" id="WP_218128637.1">
    <property type="nucleotide sequence ID" value="NZ_FNPC01000007.1"/>
</dbReference>
<dbReference type="Proteomes" id="UP000199079">
    <property type="component" value="Unassembled WGS sequence"/>
</dbReference>
<dbReference type="EMBL" id="FNPC01000007">
    <property type="protein sequence ID" value="SDY62786.1"/>
    <property type="molecule type" value="Genomic_DNA"/>
</dbReference>
<sequence>MTDDIILLEEADVRNDLEEYQTYTVVVTVKNTYSNPDQGSGNRKLQYIDDTGTTRYLTLWANSTPEAVYDFDFEQDATYTLTEVQFTTNESSRRVFYNLNATEETEVSHGPPEDDSATNRQAITSASEDLPSTGVATKDAVAEEQAPTHTRESPSLDEHIDDALSEVPDPATTQTRHALTAFASTGRAGSLTVHEYELVAVNGYLPDDDEAALRDTYKARRQIARQHGDRPVVAVVEPLTLVALEKIDESAIDIDDFRLEGPQDALPRL</sequence>